<dbReference type="RefSeq" id="WP_254163860.1">
    <property type="nucleotide sequence ID" value="NZ_JAHESF010000012.1"/>
</dbReference>
<accession>A0AAP2GNG2</accession>
<dbReference type="GO" id="GO:0017089">
    <property type="term" value="F:glycolipid transfer activity"/>
    <property type="evidence" value="ECO:0007669"/>
    <property type="project" value="TreeGrafter"/>
</dbReference>
<feature type="region of interest" description="Disordered" evidence="2">
    <location>
        <begin position="479"/>
        <end position="517"/>
    </location>
</feature>
<evidence type="ECO:0000259" key="3">
    <source>
        <dbReference type="Pfam" id="PF13100"/>
    </source>
</evidence>
<evidence type="ECO:0000313" key="4">
    <source>
        <dbReference type="EMBL" id="MBT1697988.1"/>
    </source>
</evidence>
<protein>
    <recommendedName>
        <fullName evidence="3">Organic solvent tolerance-like N-terminal domain-containing protein</fullName>
    </recommendedName>
</protein>
<feature type="domain" description="Organic solvent tolerance-like N-terminal" evidence="3">
    <location>
        <begin position="16"/>
        <end position="174"/>
    </location>
</feature>
<evidence type="ECO:0000313" key="5">
    <source>
        <dbReference type="Proteomes" id="UP001319200"/>
    </source>
</evidence>
<dbReference type="GO" id="GO:0009279">
    <property type="term" value="C:cell outer membrane"/>
    <property type="evidence" value="ECO:0007669"/>
    <property type="project" value="TreeGrafter"/>
</dbReference>
<proteinExistence type="predicted"/>
<sequence length="517" mass="58439">MLIVLISSTGSVLAQKRVRLKQADEVRGGGKKDDEKYQRVIGNVIFTQNKTTIYCDSAHFYKQRNSVEAFGHVHIVDGDSVDITGSRLEYDGNTKKAKLRNKVVFTKLATATLYTDYLDFSRPQNLAHYFNGGRLVDSINVLTSSKGYYNLNSNLASFKRNVRVTNPDYVMTSDSLQYNSRTKIIYFVTETTVVNKDSSTFVYKGGYYNTQTKVSDVKKGTGESAEYTIVGDKYDLDGIRNIGKVRGNVVMTSKKENLKIYGQSSDYFKNIGITKVYNNAYVAKVTDDNDTLYISGDTLVSIDHEDEKKKRLLAYHNVKIFKKNMQGVADSIEYRPSDSTIYFYKSPILWSEGNQMTADSIRMLIEHNTISKIFMVANSFVISQDTVLNFNQIKGRRMTAEFANSKINRVYVMGNGESLYYVLDDKDLSFTGMNKVICSNMTIRFKDGRVNNLSFYVKPDGLFIPPHELKPEQRKLKGFNWKGDQKPEKEDVVKGAAAVKSPPPATSTPVQIKKAVQ</sequence>
<feature type="compositionally biased region" description="Basic and acidic residues" evidence="2">
    <location>
        <begin position="483"/>
        <end position="493"/>
    </location>
</feature>
<dbReference type="AlphaFoldDB" id="A0AAP2GNG2"/>
<name>A0AAP2GNG2_9BACT</name>
<reference evidence="4 5" key="1">
    <citation type="submission" date="2021-05" db="EMBL/GenBank/DDBJ databases">
        <title>A Polyphasic approach of four new species of the genus Ohtaekwangia: Ohtaekwangia histidinii sp. nov., Ohtaekwangia cretensis sp. nov., Ohtaekwangia indiensis sp. nov., Ohtaekwangia reichenbachii sp. nov. from diverse environment.</title>
        <authorList>
            <person name="Octaviana S."/>
        </authorList>
    </citation>
    <scope>NUCLEOTIDE SEQUENCE [LARGE SCALE GENOMIC DNA]</scope>
    <source>
        <strain evidence="4 5">PWU4</strain>
    </source>
</reference>
<dbReference type="InterPro" id="IPR052037">
    <property type="entry name" value="LPS_export_LptA"/>
</dbReference>
<dbReference type="PANTHER" id="PTHR36504">
    <property type="entry name" value="LIPOPOLYSACCHARIDE EXPORT SYSTEM PROTEIN LPTA"/>
    <property type="match status" value="1"/>
</dbReference>
<dbReference type="GO" id="GO:0030288">
    <property type="term" value="C:outer membrane-bounded periplasmic space"/>
    <property type="evidence" value="ECO:0007669"/>
    <property type="project" value="TreeGrafter"/>
</dbReference>
<dbReference type="Gene3D" id="2.60.450.10">
    <property type="entry name" value="Lipopolysaccharide (LPS) transport protein A like domain"/>
    <property type="match status" value="3"/>
</dbReference>
<dbReference type="GO" id="GO:0015920">
    <property type="term" value="P:lipopolysaccharide transport"/>
    <property type="evidence" value="ECO:0007669"/>
    <property type="project" value="TreeGrafter"/>
</dbReference>
<dbReference type="Proteomes" id="UP001319200">
    <property type="component" value="Unassembled WGS sequence"/>
</dbReference>
<organism evidence="4 5">
    <name type="scientific">Chryseosolibacter histidini</name>
    <dbReference type="NCBI Taxonomy" id="2782349"/>
    <lineage>
        <taxon>Bacteria</taxon>
        <taxon>Pseudomonadati</taxon>
        <taxon>Bacteroidota</taxon>
        <taxon>Cytophagia</taxon>
        <taxon>Cytophagales</taxon>
        <taxon>Chryseotaleaceae</taxon>
        <taxon>Chryseosolibacter</taxon>
    </lineage>
</organism>
<comment type="caution">
    <text evidence="4">The sequence shown here is derived from an EMBL/GenBank/DDBJ whole genome shotgun (WGS) entry which is preliminary data.</text>
</comment>
<keyword evidence="5" id="KW-1185">Reference proteome</keyword>
<dbReference type="Pfam" id="PF13100">
    <property type="entry name" value="OstA_2"/>
    <property type="match status" value="1"/>
</dbReference>
<keyword evidence="1" id="KW-0732">Signal</keyword>
<evidence type="ECO:0000256" key="2">
    <source>
        <dbReference type="SAM" id="MobiDB-lite"/>
    </source>
</evidence>
<evidence type="ECO:0000256" key="1">
    <source>
        <dbReference type="ARBA" id="ARBA00022729"/>
    </source>
</evidence>
<dbReference type="InterPro" id="IPR005653">
    <property type="entry name" value="OstA-like_N"/>
</dbReference>
<dbReference type="PANTHER" id="PTHR36504:SF1">
    <property type="entry name" value="LIPOPOLYSACCHARIDE EXPORT SYSTEM PROTEIN LPTA"/>
    <property type="match status" value="1"/>
</dbReference>
<dbReference type="EMBL" id="JAHESF010000012">
    <property type="protein sequence ID" value="MBT1697988.1"/>
    <property type="molecule type" value="Genomic_DNA"/>
</dbReference>
<gene>
    <name evidence="4" type="ORF">KK083_13930</name>
</gene>